<dbReference type="InterPro" id="IPR025437">
    <property type="entry name" value="YfhE-like"/>
</dbReference>
<keyword evidence="3" id="KW-1185">Reference proteome</keyword>
<reference evidence="2 3" key="1">
    <citation type="submission" date="2020-08" db="EMBL/GenBank/DDBJ databases">
        <title>A Genomic Blueprint of the Chicken Gut Microbiome.</title>
        <authorList>
            <person name="Gilroy R."/>
            <person name="Ravi A."/>
            <person name="Getino M."/>
            <person name="Pursley I."/>
            <person name="Horton D.L."/>
            <person name="Alikhan N.-F."/>
            <person name="Baker D."/>
            <person name="Gharbi K."/>
            <person name="Hall N."/>
            <person name="Watson M."/>
            <person name="Adriaenssens E.M."/>
            <person name="Foster-Nyarko E."/>
            <person name="Jarju S."/>
            <person name="Secka A."/>
            <person name="Antonio M."/>
            <person name="Oren A."/>
            <person name="Chaudhuri R."/>
            <person name="La Ragione R.M."/>
            <person name="Hildebrand F."/>
            <person name="Pallen M.J."/>
        </authorList>
    </citation>
    <scope>NUCLEOTIDE SEQUENCE [LARGE SCALE GENOMIC DNA]</scope>
    <source>
        <strain evidence="2 3">Re31</strain>
    </source>
</reference>
<organism evidence="2 3">
    <name type="scientific">Ureibacillus galli</name>
    <dbReference type="NCBI Taxonomy" id="2762222"/>
    <lineage>
        <taxon>Bacteria</taxon>
        <taxon>Bacillati</taxon>
        <taxon>Bacillota</taxon>
        <taxon>Bacilli</taxon>
        <taxon>Bacillales</taxon>
        <taxon>Caryophanaceae</taxon>
        <taxon>Ureibacillus</taxon>
    </lineage>
</organism>
<sequence>MGNEKAPHEQLTTKDNGLTSTQEVLYRKEFKRADKANDKNNKQTKKLN</sequence>
<comment type="caution">
    <text evidence="2">The sequence shown here is derived from an EMBL/GenBank/DDBJ whole genome shotgun (WGS) entry which is preliminary data.</text>
</comment>
<evidence type="ECO:0000313" key="3">
    <source>
        <dbReference type="Proteomes" id="UP000640930"/>
    </source>
</evidence>
<accession>A0ABR8XA73</accession>
<feature type="compositionally biased region" description="Polar residues" evidence="1">
    <location>
        <begin position="13"/>
        <end position="23"/>
    </location>
</feature>
<feature type="compositionally biased region" description="Basic and acidic residues" evidence="1">
    <location>
        <begin position="25"/>
        <end position="41"/>
    </location>
</feature>
<protein>
    <submittedName>
        <fullName evidence="2">YfhE family protein</fullName>
    </submittedName>
</protein>
<feature type="compositionally biased region" description="Basic and acidic residues" evidence="1">
    <location>
        <begin position="1"/>
        <end position="12"/>
    </location>
</feature>
<dbReference type="RefSeq" id="WP_191706724.1">
    <property type="nucleotide sequence ID" value="NZ_JACSQA010000005.1"/>
</dbReference>
<gene>
    <name evidence="2" type="ORF">H9636_06075</name>
</gene>
<evidence type="ECO:0000256" key="1">
    <source>
        <dbReference type="SAM" id="MobiDB-lite"/>
    </source>
</evidence>
<proteinExistence type="predicted"/>
<evidence type="ECO:0000313" key="2">
    <source>
        <dbReference type="EMBL" id="MBD8026223.1"/>
    </source>
</evidence>
<name>A0ABR8XA73_9BACL</name>
<dbReference type="Pfam" id="PF14152">
    <property type="entry name" value="YfhE"/>
    <property type="match status" value="1"/>
</dbReference>
<dbReference type="EMBL" id="JACSQA010000005">
    <property type="protein sequence ID" value="MBD8026223.1"/>
    <property type="molecule type" value="Genomic_DNA"/>
</dbReference>
<feature type="region of interest" description="Disordered" evidence="1">
    <location>
        <begin position="1"/>
        <end position="48"/>
    </location>
</feature>
<dbReference type="Proteomes" id="UP000640930">
    <property type="component" value="Unassembled WGS sequence"/>
</dbReference>